<proteinExistence type="predicted"/>
<dbReference type="InterPro" id="IPR036047">
    <property type="entry name" value="F-box-like_dom_sf"/>
</dbReference>
<feature type="region of interest" description="Disordered" evidence="1">
    <location>
        <begin position="1"/>
        <end position="26"/>
    </location>
</feature>
<reference evidence="4" key="1">
    <citation type="journal article" date="2020" name="Genome Biol.">
        <title>Gamete binning: chromosome-level and haplotype-resolved genome assembly enabled by high-throughput single-cell sequencing of gamete genomes.</title>
        <authorList>
            <person name="Campoy J.A."/>
            <person name="Sun H."/>
            <person name="Goel M."/>
            <person name="Jiao W.-B."/>
            <person name="Folz-Donahue K."/>
            <person name="Wang N."/>
            <person name="Rubio M."/>
            <person name="Liu C."/>
            <person name="Kukat C."/>
            <person name="Ruiz D."/>
            <person name="Huettel B."/>
            <person name="Schneeberger K."/>
        </authorList>
    </citation>
    <scope>NUCLEOTIDE SEQUENCE [LARGE SCALE GENOMIC DNA]</scope>
    <source>
        <strain evidence="4">cv. Rojo Pasion</strain>
    </source>
</reference>
<dbReference type="SMART" id="SM00256">
    <property type="entry name" value="FBOX"/>
    <property type="match status" value="1"/>
</dbReference>
<accession>A0A6J5WXI0</accession>
<sequence>MDASSLILNPKRQKLDGGEEVEGSSKSLSNLPDVVIQKIISLLETKDAIRTSILSKRWEYLWTSIPNLNFYKGLFAARSPLVNIVERALLLHGPADIETFDLTFPVLDDACRVNAWIDATVRRNVKKLYLYLHSLKEPFYLPHSLFTSTTLVAAELDIPFLFKAPSTVCFSSLRTLSLRSIVFSDDSTQQLFSGCPVLEELSIEECKWMNLKFVSICAPQLLRLTITELDPQLSKGSDGCQIMIFGVSLTYFYYRGELLNEYCFYDSSSPNEAEIHLSYNFTKKLRPTAYRLYKLLRGLSSVKELVFSDSNAFEVILGNAPELVAQMPLFNDLTTLVLEDSVYIDNKALLTMLQYCSCLETLVFVEGIGLSSDRVEDDGVLEPLPPCFLSHLKMIEVGDFSGDENELNALEILLKNAMVLENMLLACTTEFQGGPEKKTEIAKQLSNLAKGPESCEVVLV</sequence>
<dbReference type="SUPFAM" id="SSF52047">
    <property type="entry name" value="RNI-like"/>
    <property type="match status" value="1"/>
</dbReference>
<dbReference type="SMART" id="SM00579">
    <property type="entry name" value="FBD"/>
    <property type="match status" value="1"/>
</dbReference>
<dbReference type="Pfam" id="PF00646">
    <property type="entry name" value="F-box"/>
    <property type="match status" value="1"/>
</dbReference>
<dbReference type="InterPro" id="IPR055411">
    <property type="entry name" value="LRR_FXL15/At3g58940/PEG3-like"/>
</dbReference>
<evidence type="ECO:0000259" key="2">
    <source>
        <dbReference type="PROSITE" id="PS50181"/>
    </source>
</evidence>
<dbReference type="InterPro" id="IPR050232">
    <property type="entry name" value="FBL13/AtMIF1-like"/>
</dbReference>
<name>A0A6J5WXI0_PRUAR</name>
<dbReference type="OrthoDB" id="1157748at2759"/>
<evidence type="ECO:0000313" key="3">
    <source>
        <dbReference type="EMBL" id="CAB4306179.1"/>
    </source>
</evidence>
<dbReference type="SUPFAM" id="SSF81383">
    <property type="entry name" value="F-box domain"/>
    <property type="match status" value="1"/>
</dbReference>
<dbReference type="InterPro" id="IPR006566">
    <property type="entry name" value="FBD"/>
</dbReference>
<dbReference type="Gene3D" id="3.80.10.10">
    <property type="entry name" value="Ribonuclease Inhibitor"/>
    <property type="match status" value="1"/>
</dbReference>
<dbReference type="PANTHER" id="PTHR31900">
    <property type="entry name" value="F-BOX/RNI SUPERFAMILY PROTEIN-RELATED"/>
    <property type="match status" value="1"/>
</dbReference>
<feature type="domain" description="F-box" evidence="2">
    <location>
        <begin position="25"/>
        <end position="74"/>
    </location>
</feature>
<gene>
    <name evidence="3" type="ORF">ORAREDHAP_LOCUS24304</name>
</gene>
<protein>
    <recommendedName>
        <fullName evidence="2">F-box domain-containing protein</fullName>
    </recommendedName>
</protein>
<dbReference type="InterPro" id="IPR053781">
    <property type="entry name" value="F-box_AtFBL13-like"/>
</dbReference>
<dbReference type="EMBL" id="CAEKKB010000004">
    <property type="protein sequence ID" value="CAB4306179.1"/>
    <property type="molecule type" value="Genomic_DNA"/>
</dbReference>
<dbReference type="InterPro" id="IPR001810">
    <property type="entry name" value="F-box_dom"/>
</dbReference>
<organism evidence="3 4">
    <name type="scientific">Prunus armeniaca</name>
    <name type="common">Apricot</name>
    <name type="synonym">Armeniaca vulgaris</name>
    <dbReference type="NCBI Taxonomy" id="36596"/>
    <lineage>
        <taxon>Eukaryota</taxon>
        <taxon>Viridiplantae</taxon>
        <taxon>Streptophyta</taxon>
        <taxon>Embryophyta</taxon>
        <taxon>Tracheophyta</taxon>
        <taxon>Spermatophyta</taxon>
        <taxon>Magnoliopsida</taxon>
        <taxon>eudicotyledons</taxon>
        <taxon>Gunneridae</taxon>
        <taxon>Pentapetalae</taxon>
        <taxon>rosids</taxon>
        <taxon>fabids</taxon>
        <taxon>Rosales</taxon>
        <taxon>Rosaceae</taxon>
        <taxon>Amygdaloideae</taxon>
        <taxon>Amygdaleae</taxon>
        <taxon>Prunus</taxon>
    </lineage>
</organism>
<keyword evidence="4" id="KW-1185">Reference proteome</keyword>
<dbReference type="PANTHER" id="PTHR31900:SF30">
    <property type="entry name" value="SUPERFAMILY PROTEIN, PUTATIVE-RELATED"/>
    <property type="match status" value="1"/>
</dbReference>
<dbReference type="AlphaFoldDB" id="A0A6J5WXI0"/>
<evidence type="ECO:0000256" key="1">
    <source>
        <dbReference type="SAM" id="MobiDB-lite"/>
    </source>
</evidence>
<dbReference type="Pfam" id="PF24758">
    <property type="entry name" value="LRR_At5g56370"/>
    <property type="match status" value="1"/>
</dbReference>
<dbReference type="PROSITE" id="PS50181">
    <property type="entry name" value="FBOX"/>
    <property type="match status" value="1"/>
</dbReference>
<dbReference type="Proteomes" id="UP000507245">
    <property type="component" value="Unassembled WGS sequence"/>
</dbReference>
<evidence type="ECO:0000313" key="4">
    <source>
        <dbReference type="Proteomes" id="UP000507245"/>
    </source>
</evidence>
<dbReference type="InterPro" id="IPR032675">
    <property type="entry name" value="LRR_dom_sf"/>
</dbReference>
<dbReference type="CDD" id="cd22160">
    <property type="entry name" value="F-box_AtFBL13-like"/>
    <property type="match status" value="1"/>
</dbReference>
<dbReference type="Pfam" id="PF08387">
    <property type="entry name" value="FBD"/>
    <property type="match status" value="1"/>
</dbReference>